<comment type="pathway">
    <text evidence="1 8">Cofactor biosynthesis; tetrahydrofolate biosynthesis; 5,6,7,8-tetrahydrofolate from 7,8-dihydrofolate: step 1/1.</text>
</comment>
<dbReference type="RefSeq" id="WP_014402967.1">
    <property type="nucleotide sequence ID" value="NC_017033.1"/>
</dbReference>
<dbReference type="InterPro" id="IPR012259">
    <property type="entry name" value="DHFR"/>
</dbReference>
<comment type="catalytic activity">
    <reaction evidence="8">
        <text>(6S)-5,6,7,8-tetrahydrofolate + NADP(+) = 7,8-dihydrofolate + NADPH + H(+)</text>
        <dbReference type="Rhea" id="RHEA:15009"/>
        <dbReference type="ChEBI" id="CHEBI:15378"/>
        <dbReference type="ChEBI" id="CHEBI:57451"/>
        <dbReference type="ChEBI" id="CHEBI:57453"/>
        <dbReference type="ChEBI" id="CHEBI:57783"/>
        <dbReference type="ChEBI" id="CHEBI:58349"/>
        <dbReference type="EC" id="1.5.1.3"/>
    </reaction>
</comment>
<evidence type="ECO:0000256" key="6">
    <source>
        <dbReference type="ARBA" id="ARBA00023002"/>
    </source>
</evidence>
<dbReference type="CDD" id="cd00209">
    <property type="entry name" value="DHFR"/>
    <property type="match status" value="1"/>
</dbReference>
<evidence type="ECO:0000256" key="8">
    <source>
        <dbReference type="PIRNR" id="PIRNR000194"/>
    </source>
</evidence>
<dbReference type="PRINTS" id="PR00070">
    <property type="entry name" value="DHFR"/>
</dbReference>
<evidence type="ECO:0000256" key="2">
    <source>
        <dbReference type="ARBA" id="ARBA00009539"/>
    </source>
</evidence>
<feature type="domain" description="DHFR" evidence="10">
    <location>
        <begin position="6"/>
        <end position="168"/>
    </location>
</feature>
<dbReference type="PANTHER" id="PTHR48069">
    <property type="entry name" value="DIHYDROFOLATE REDUCTASE"/>
    <property type="match status" value="1"/>
</dbReference>
<evidence type="ECO:0000313" key="12">
    <source>
        <dbReference type="Proteomes" id="UP000005234"/>
    </source>
</evidence>
<dbReference type="AlphaFoldDB" id="H8L6H3"/>
<dbReference type="KEGG" id="fau:Fraau_1543"/>
<dbReference type="GO" id="GO:0046452">
    <property type="term" value="P:dihydrofolate metabolic process"/>
    <property type="evidence" value="ECO:0007669"/>
    <property type="project" value="TreeGrafter"/>
</dbReference>
<dbReference type="HOGENOM" id="CLU_043966_5_1_6"/>
<dbReference type="PROSITE" id="PS00075">
    <property type="entry name" value="DHFR_1"/>
    <property type="match status" value="1"/>
</dbReference>
<evidence type="ECO:0000259" key="10">
    <source>
        <dbReference type="PROSITE" id="PS51330"/>
    </source>
</evidence>
<dbReference type="InterPro" id="IPR017925">
    <property type="entry name" value="DHFR_CS"/>
</dbReference>
<comment type="function">
    <text evidence="7 8">Key enzyme in folate metabolism. Catalyzes an essential reaction for de novo glycine and purine synthesis, and for DNA precursor synthesis.</text>
</comment>
<protein>
    <recommendedName>
        <fullName evidence="3 8">Dihydrofolate reductase</fullName>
        <ecNumber evidence="3 8">1.5.1.3</ecNumber>
    </recommendedName>
</protein>
<accession>H8L6H3</accession>
<sequence>MAGSITLSMVVAMDQAHAIGIEGHMPWHLPDDLRWFKQVTLGKPVLMGHATAISIGRSLPGRLNLVLSRRNGAAPFDGQQRVSSLEEALEVCRDAGAAELMVIGGGQVYAQCIERADRLYISHIKTKVDEADTWFPEFEWHQWREVSRQPHPADAQHVFAFDMITLERVQASV</sequence>
<dbReference type="GO" id="GO:0006730">
    <property type="term" value="P:one-carbon metabolic process"/>
    <property type="evidence" value="ECO:0007669"/>
    <property type="project" value="UniProtKB-KW"/>
</dbReference>
<dbReference type="PIRSF" id="PIRSF000194">
    <property type="entry name" value="DHFR"/>
    <property type="match status" value="1"/>
</dbReference>
<dbReference type="UniPathway" id="UPA00077">
    <property type="reaction ID" value="UER00158"/>
</dbReference>
<dbReference type="Gene3D" id="3.40.430.10">
    <property type="entry name" value="Dihydrofolate Reductase, subunit A"/>
    <property type="match status" value="1"/>
</dbReference>
<dbReference type="FunFam" id="3.40.430.10:FF:000001">
    <property type="entry name" value="Dihydrofolate reductase"/>
    <property type="match status" value="1"/>
</dbReference>
<dbReference type="GO" id="GO:0070401">
    <property type="term" value="F:NADP+ binding"/>
    <property type="evidence" value="ECO:0007669"/>
    <property type="project" value="UniProtKB-ARBA"/>
</dbReference>
<dbReference type="GO" id="GO:0046654">
    <property type="term" value="P:tetrahydrofolate biosynthetic process"/>
    <property type="evidence" value="ECO:0007669"/>
    <property type="project" value="UniProtKB-UniPathway"/>
</dbReference>
<dbReference type="STRING" id="767434.Fraau_1543"/>
<dbReference type="InterPro" id="IPR001796">
    <property type="entry name" value="DHFR_dom"/>
</dbReference>
<evidence type="ECO:0000313" key="11">
    <source>
        <dbReference type="EMBL" id="AFC85962.1"/>
    </source>
</evidence>
<keyword evidence="6 8" id="KW-0560">Oxidoreductase</keyword>
<dbReference type="InterPro" id="IPR024072">
    <property type="entry name" value="DHFR-like_dom_sf"/>
</dbReference>
<dbReference type="eggNOG" id="COG0262">
    <property type="taxonomic scope" value="Bacteria"/>
</dbReference>
<name>H8L6H3_FRAAD</name>
<dbReference type="GO" id="GO:0046655">
    <property type="term" value="P:folic acid metabolic process"/>
    <property type="evidence" value="ECO:0007669"/>
    <property type="project" value="TreeGrafter"/>
</dbReference>
<dbReference type="Pfam" id="PF00186">
    <property type="entry name" value="DHFR_1"/>
    <property type="match status" value="1"/>
</dbReference>
<evidence type="ECO:0000256" key="3">
    <source>
        <dbReference type="ARBA" id="ARBA00012856"/>
    </source>
</evidence>
<dbReference type="PROSITE" id="PS51330">
    <property type="entry name" value="DHFR_2"/>
    <property type="match status" value="1"/>
</dbReference>
<keyword evidence="4 8" id="KW-0554">One-carbon metabolism</keyword>
<evidence type="ECO:0000256" key="7">
    <source>
        <dbReference type="ARBA" id="ARBA00025067"/>
    </source>
</evidence>
<proteinExistence type="inferred from homology"/>
<evidence type="ECO:0000256" key="1">
    <source>
        <dbReference type="ARBA" id="ARBA00004903"/>
    </source>
</evidence>
<evidence type="ECO:0000256" key="4">
    <source>
        <dbReference type="ARBA" id="ARBA00022563"/>
    </source>
</evidence>
<dbReference type="SUPFAM" id="SSF53597">
    <property type="entry name" value="Dihydrofolate reductase-like"/>
    <property type="match status" value="1"/>
</dbReference>
<dbReference type="PANTHER" id="PTHR48069:SF3">
    <property type="entry name" value="DIHYDROFOLATE REDUCTASE"/>
    <property type="match status" value="1"/>
</dbReference>
<reference evidence="11" key="1">
    <citation type="submission" date="2012-02" db="EMBL/GenBank/DDBJ databases">
        <title>The complete genome of Frateuria aurantia DSM 6220.</title>
        <authorList>
            <consortium name="US DOE Joint Genome Institute (JGI-PGF)"/>
            <person name="Lucas S."/>
            <person name="Copeland A."/>
            <person name="Lapidus A."/>
            <person name="Glavina del Rio T."/>
            <person name="Dalin E."/>
            <person name="Tice H."/>
            <person name="Bruce D."/>
            <person name="Goodwin L."/>
            <person name="Pitluck S."/>
            <person name="Peters L."/>
            <person name="Ovchinnikova G."/>
            <person name="Teshima H."/>
            <person name="Kyrpides N."/>
            <person name="Mavromatis K."/>
            <person name="Ivanova N."/>
            <person name="Brettin T."/>
            <person name="Detter J.C."/>
            <person name="Han C."/>
            <person name="Larimer F."/>
            <person name="Land M."/>
            <person name="Hauser L."/>
            <person name="Markowitz V."/>
            <person name="Cheng J.-F."/>
            <person name="Hugenholtz P."/>
            <person name="Woyke T."/>
            <person name="Wu D."/>
            <person name="Brambilla E."/>
            <person name="Klenk H.-P."/>
            <person name="Eisen J.A."/>
        </authorList>
    </citation>
    <scope>NUCLEOTIDE SEQUENCE</scope>
    <source>
        <strain evidence="11">DSM 6220</strain>
    </source>
</reference>
<organism evidence="11 12">
    <name type="scientific">Frateuria aurantia (strain ATCC 33424 / DSM 6220 / KCTC 2777 / LMG 1558 / NBRC 3245 / NCIMB 13370)</name>
    <name type="common">Acetobacter aurantius</name>
    <dbReference type="NCBI Taxonomy" id="767434"/>
    <lineage>
        <taxon>Bacteria</taxon>
        <taxon>Pseudomonadati</taxon>
        <taxon>Pseudomonadota</taxon>
        <taxon>Gammaproteobacteria</taxon>
        <taxon>Lysobacterales</taxon>
        <taxon>Rhodanobacteraceae</taxon>
        <taxon>Frateuria</taxon>
    </lineage>
</organism>
<evidence type="ECO:0000256" key="9">
    <source>
        <dbReference type="RuleBase" id="RU004474"/>
    </source>
</evidence>
<keyword evidence="12" id="KW-1185">Reference proteome</keyword>
<dbReference type="GO" id="GO:0004146">
    <property type="term" value="F:dihydrofolate reductase activity"/>
    <property type="evidence" value="ECO:0007669"/>
    <property type="project" value="UniProtKB-EC"/>
</dbReference>
<dbReference type="EMBL" id="CP003350">
    <property type="protein sequence ID" value="AFC85962.1"/>
    <property type="molecule type" value="Genomic_DNA"/>
</dbReference>
<dbReference type="Proteomes" id="UP000005234">
    <property type="component" value="Chromosome"/>
</dbReference>
<keyword evidence="5 8" id="KW-0521">NADP</keyword>
<gene>
    <name evidence="11" type="ordered locus">Fraau_1543</name>
</gene>
<evidence type="ECO:0000256" key="5">
    <source>
        <dbReference type="ARBA" id="ARBA00022857"/>
    </source>
</evidence>
<dbReference type="GO" id="GO:0005829">
    <property type="term" value="C:cytosol"/>
    <property type="evidence" value="ECO:0007669"/>
    <property type="project" value="TreeGrafter"/>
</dbReference>
<dbReference type="EC" id="1.5.1.3" evidence="3 8"/>
<comment type="similarity">
    <text evidence="2 8 9">Belongs to the dihydrofolate reductase family.</text>
</comment>